<dbReference type="OrthoDB" id="344729at2"/>
<keyword evidence="1" id="KW-0732">Signal</keyword>
<accession>A0A0K2GAW9</accession>
<evidence type="ECO:0000313" key="3">
    <source>
        <dbReference type="Proteomes" id="UP000069205"/>
    </source>
</evidence>
<evidence type="ECO:0000313" key="2">
    <source>
        <dbReference type="EMBL" id="ALA58093.1"/>
    </source>
</evidence>
<dbReference type="STRING" id="42253.NITMOv2_1671"/>
<feature type="chain" id="PRO_5005476688" evidence="1">
    <location>
        <begin position="26"/>
        <end position="153"/>
    </location>
</feature>
<name>A0A0K2GAW9_NITMO</name>
<dbReference type="EMBL" id="CP011801">
    <property type="protein sequence ID" value="ALA58093.1"/>
    <property type="molecule type" value="Genomic_DNA"/>
</dbReference>
<dbReference type="NCBIfam" id="NF041384">
    <property type="entry name" value="YHS_seleno_dom"/>
    <property type="match status" value="1"/>
</dbReference>
<feature type="signal peptide" evidence="1">
    <location>
        <begin position="1"/>
        <end position="25"/>
    </location>
</feature>
<keyword evidence="3" id="KW-1185">Reference proteome</keyword>
<gene>
    <name evidence="2" type="ORF">NITMOv2_1671</name>
</gene>
<dbReference type="PATRIC" id="fig|42253.5.peg.1641"/>
<dbReference type="KEGG" id="nmv:NITMOv2_1671"/>
<reference evidence="2 3" key="1">
    <citation type="journal article" date="2015" name="Proc. Natl. Acad. Sci. U.S.A.">
        <title>Expanded metabolic versatility of ubiquitous nitrite-oxidizing bacteria from the genus Nitrospira.</title>
        <authorList>
            <person name="Koch H."/>
            <person name="Lucker S."/>
            <person name="Albertsen M."/>
            <person name="Kitzinger K."/>
            <person name="Herbold C."/>
            <person name="Spieck E."/>
            <person name="Nielsen P.H."/>
            <person name="Wagner M."/>
            <person name="Daims H."/>
        </authorList>
    </citation>
    <scope>NUCLEOTIDE SEQUENCE [LARGE SCALE GENOMIC DNA]</scope>
    <source>
        <strain evidence="2 3">NSP M-1</strain>
    </source>
</reference>
<evidence type="ECO:0000256" key="1">
    <source>
        <dbReference type="SAM" id="SignalP"/>
    </source>
</evidence>
<sequence length="153" mass="16601">MHSVKRAVLGFMALIAAAIATPALATDYTHSTPGAGGYDVVAYFMDGKAMRGSGYHVADYNGVTYAFTSEEHKKLFVANPTKYLPAYGGYCAYGVSVAKKFVADPEVWKIVDGTLYLNLDKGIQVKWEKDIPGNIKKAEKNWSAIKDKAPGDL</sequence>
<organism evidence="2 3">
    <name type="scientific">Nitrospira moscoviensis</name>
    <dbReference type="NCBI Taxonomy" id="42253"/>
    <lineage>
        <taxon>Bacteria</taxon>
        <taxon>Pseudomonadati</taxon>
        <taxon>Nitrospirota</taxon>
        <taxon>Nitrospiria</taxon>
        <taxon>Nitrospirales</taxon>
        <taxon>Nitrospiraceae</taxon>
        <taxon>Nitrospira</taxon>
    </lineage>
</organism>
<dbReference type="AlphaFoldDB" id="A0A0K2GAW9"/>
<protein>
    <submittedName>
        <fullName evidence="2">YHS</fullName>
    </submittedName>
</protein>
<dbReference type="Proteomes" id="UP000069205">
    <property type="component" value="Chromosome"/>
</dbReference>
<proteinExistence type="predicted"/>